<evidence type="ECO:0000259" key="4">
    <source>
        <dbReference type="SMART" id="SM00560"/>
    </source>
</evidence>
<name>A0A7K1GBH5_9FLAO</name>
<organism evidence="5 6">
    <name type="scientific">Winogradskyella ouciana</name>
    <dbReference type="NCBI Taxonomy" id="2608631"/>
    <lineage>
        <taxon>Bacteria</taxon>
        <taxon>Pseudomonadati</taxon>
        <taxon>Bacteroidota</taxon>
        <taxon>Flavobacteriia</taxon>
        <taxon>Flavobacteriales</taxon>
        <taxon>Flavobacteriaceae</taxon>
        <taxon>Winogradskyella</taxon>
    </lineage>
</organism>
<feature type="signal peptide" evidence="3">
    <location>
        <begin position="1"/>
        <end position="21"/>
    </location>
</feature>
<dbReference type="Gene3D" id="2.60.120.200">
    <property type="match status" value="2"/>
</dbReference>
<comment type="caution">
    <text evidence="5">The sequence shown here is derived from an EMBL/GenBank/DDBJ whole genome shotgun (WGS) entry which is preliminary data.</text>
</comment>
<evidence type="ECO:0000256" key="2">
    <source>
        <dbReference type="ARBA" id="ARBA00023157"/>
    </source>
</evidence>
<dbReference type="GO" id="GO:0004553">
    <property type="term" value="F:hydrolase activity, hydrolyzing O-glycosyl compounds"/>
    <property type="evidence" value="ECO:0007669"/>
    <property type="project" value="UniProtKB-ARBA"/>
</dbReference>
<evidence type="ECO:0000313" key="6">
    <source>
        <dbReference type="Proteomes" id="UP000447545"/>
    </source>
</evidence>
<gene>
    <name evidence="5" type="ORF">F1003_06885</name>
</gene>
<dbReference type="Pfam" id="PF26628">
    <property type="entry name" value="DUF8202"/>
    <property type="match status" value="1"/>
</dbReference>
<feature type="chain" id="PRO_5029756726" description="LamG-like jellyroll fold domain-containing protein" evidence="3">
    <location>
        <begin position="22"/>
        <end position="1307"/>
    </location>
</feature>
<dbReference type="GO" id="GO:0005975">
    <property type="term" value="P:carbohydrate metabolic process"/>
    <property type="evidence" value="ECO:0007669"/>
    <property type="project" value="UniProtKB-ARBA"/>
</dbReference>
<evidence type="ECO:0000313" key="5">
    <source>
        <dbReference type="EMBL" id="MTE26656.1"/>
    </source>
</evidence>
<evidence type="ECO:0000256" key="3">
    <source>
        <dbReference type="SAM" id="SignalP"/>
    </source>
</evidence>
<accession>A0A7K1GBH5</accession>
<dbReference type="Proteomes" id="UP000447545">
    <property type="component" value="Unassembled WGS sequence"/>
</dbReference>
<reference evidence="5 6" key="1">
    <citation type="submission" date="2019-11" db="EMBL/GenBank/DDBJ databases">
        <title>Winogradskyella ouciana sp. nov., isolated from the hadal seawater of the Mariana Trench.</title>
        <authorList>
            <person name="Liu R."/>
        </authorList>
    </citation>
    <scope>NUCLEOTIDE SEQUENCE [LARGE SCALE GENOMIC DNA]</scope>
    <source>
        <strain evidence="5 6">ZXX205</strain>
    </source>
</reference>
<dbReference type="InterPro" id="IPR058515">
    <property type="entry name" value="DUF8202"/>
</dbReference>
<dbReference type="Pfam" id="PF13385">
    <property type="entry name" value="Laminin_G_3"/>
    <property type="match status" value="1"/>
</dbReference>
<dbReference type="InterPro" id="IPR013320">
    <property type="entry name" value="ConA-like_dom_sf"/>
</dbReference>
<dbReference type="RefSeq" id="WP_155088468.1">
    <property type="nucleotide sequence ID" value="NZ_WJYA01000004.1"/>
</dbReference>
<sequence>MKQNLLITMSLVSLLSFNMYSQNPGNVPLGLQMWLKADEGVSLSGTNVNSWTDQSLNNITGSSDGSTDAQYTADGINFNPVITFNGDNFYNYGTPALLNINPSLQTLSIIAVVTSDQTNGGTVISKGDNATRNFQLWFDDTDRVANYTLGKSVIDGGRKSGTFHVKNEPKINTGVVSILPNPLLRLTSYVNGVVDAIDVNDGTGSGTVATTDVLVGARRDTGNTGSDEEFHGDIAEVIVYNRDLTMLEIQQIESYLAIKYGITLGANDELWDSATSTSSSIAYSGTSSNYYSSAGTIIWNGPSNAGYGYNVIGLGRDNSSGLLQIKSTSSSVVTSDIVTIEGEVGSFINNNSFLIVGHNGAPATLTSTGTPDRTTSMFNRMWKVSEAVSETGLMKLEFDLSTTSISDGTASNLDLYVADDTSLNNYKNYPGTYDSSTKILTYNLIDLEDGQFFTLAEPNVLSGSFSLLFDGVDDVIETGLDLSGLPEVTIMCWVKRTNDTELLQTGIIGQPGIFGLSVLGDDLTVDFAGNIVGGLNLTQTGIGNTSQTWHHIAATFKDGNVKMYFDGELVDSVVNVLGNTVLGLTSAATFNIGGNVTSILGGDNFEGEIDEVRVFSIALEDEQIQQMVYQEIEDQSGNVSGSVIPKAIKDHATDNTVDWSSLSLYYTLNVVRGNCIVDGSDNFLNGSLMNIATGSLLAQGAPMPYTTTSDGLWTDASTWENGSQWDITDLPNKDWAIVHIKDNVSTTASHKHLGLIVDANKTLTINGTNELNNTWYLELNGTIDLKEDSQLVQTDISDLAVTSAGKILRRQEGLSSMYRYNYWSSPVGIQNTTSNNNDYNMSMLEDAAGSIQFVSTYDVPVTSPATLSTYWMYTYINGLTYYDWQAITPSTNIPVGTGYTQKGPDVAGTEHQYIFSGKPNNGEILISVTDTGGVGSVPDVSKTDYLLGNPYPSAIDAHQFIDDNAGVTNGVIYLWEQWSGDSHILNEYEGGYALLNKAAKVRAYQFEGISGDDNGSQDGTKTPTRFIPVGQGFMTEIIADGTIEFNNDQRIFKQESLGESVFFRQNNPSAENTTGTEEEDVMQLIKLEFIVSNGVSRELALAFSDLTTDDYDYGYDAKLDELNPNDLTTEMNGEKYLIQSFSSIMPTKEIDLVLSSDGIESYTINMIETEYIDDDVDIYLFDAYQNVYIDLRNANYDFTSEISGEVADRFKIVFSQGDTLSVNEINSENISLYLDYNTNKLHVKGLNQSVLEVGVTNMLGQKVQTYRNISQDKIENGLKLQDLNSGFYLIDLKLESANTFSKKVVMR</sequence>
<keyword evidence="2" id="KW-1015">Disulfide bond</keyword>
<evidence type="ECO:0000256" key="1">
    <source>
        <dbReference type="ARBA" id="ARBA00022729"/>
    </source>
</evidence>
<dbReference type="SUPFAM" id="SSF49899">
    <property type="entry name" value="Concanavalin A-like lectins/glucanases"/>
    <property type="match status" value="2"/>
</dbReference>
<keyword evidence="6" id="KW-1185">Reference proteome</keyword>
<feature type="domain" description="LamG-like jellyroll fold" evidence="4">
    <location>
        <begin position="486"/>
        <end position="622"/>
    </location>
</feature>
<proteinExistence type="predicted"/>
<protein>
    <recommendedName>
        <fullName evidence="4">LamG-like jellyroll fold domain-containing protein</fullName>
    </recommendedName>
</protein>
<dbReference type="EMBL" id="WJYA01000004">
    <property type="protein sequence ID" value="MTE26656.1"/>
    <property type="molecule type" value="Genomic_DNA"/>
</dbReference>
<dbReference type="InterPro" id="IPR006558">
    <property type="entry name" value="LamG-like"/>
</dbReference>
<keyword evidence="1 3" id="KW-0732">Signal</keyword>
<dbReference type="SMART" id="SM00560">
    <property type="entry name" value="LamGL"/>
    <property type="match status" value="1"/>
</dbReference>